<dbReference type="EMBL" id="AP011801">
    <property type="protein sequence ID" value="BAL58534.1"/>
    <property type="molecule type" value="Genomic_DNA"/>
</dbReference>
<evidence type="ECO:0000313" key="1">
    <source>
        <dbReference type="EMBL" id="BAL58534.1"/>
    </source>
</evidence>
<dbReference type="SUPFAM" id="SSF50969">
    <property type="entry name" value="YVTN repeat-like/Quinoprotein amine dehydrogenase"/>
    <property type="match status" value="1"/>
</dbReference>
<accession>H5SR17</accession>
<keyword evidence="1" id="KW-0808">Transferase</keyword>
<reference evidence="1" key="1">
    <citation type="journal article" date="2005" name="Environ. Microbiol.">
        <title>Genetic and functional properties of uncultivated thermophilic crenarchaeotes from a subsurface gold mine as revealed by analysis of genome fragments.</title>
        <authorList>
            <person name="Nunoura T."/>
            <person name="Hirayama H."/>
            <person name="Takami H."/>
            <person name="Oida H."/>
            <person name="Nishi S."/>
            <person name="Shimamura S."/>
            <person name="Suzuki Y."/>
            <person name="Inagaki F."/>
            <person name="Takai K."/>
            <person name="Nealson K.H."/>
            <person name="Horikoshi K."/>
        </authorList>
    </citation>
    <scope>NUCLEOTIDE SEQUENCE</scope>
</reference>
<dbReference type="PANTHER" id="PTHR31270">
    <property type="entry name" value="GLUTAMINYL-PEPTIDE CYCLOTRANSFERASE"/>
    <property type="match status" value="1"/>
</dbReference>
<dbReference type="InterPro" id="IPR011044">
    <property type="entry name" value="Quino_amine_DH_bsu"/>
</dbReference>
<proteinExistence type="predicted"/>
<dbReference type="InterPro" id="IPR007788">
    <property type="entry name" value="QCT"/>
</dbReference>
<dbReference type="InterPro" id="IPR015943">
    <property type="entry name" value="WD40/YVTN_repeat-like_dom_sf"/>
</dbReference>
<sequence length="276" mass="31644">MMRMNRLFVIVGVILLALAGALLFYTYSPKTHEGAVSVVKISQEIPVYGYKVLRTFPHDPQAFTQGLVYYKDNILYEGTGMWGESSLRKVDLETGKVLQIHRLPSEIFGEGIVVWEDKIIQLTWQHRKGFVYDRETFTLLREFSYPTEGWGITHDGSRLIMSDGSATLFIWDPETLQEIGRIEVRDDKGPVVRLNELEYIHGLIYANVWQTDRIAIIQPTDGRVVGWIDLTGLLAPEDRHARVDVLNGIAYDVQGDRLFVTGKYWPKLFQIQLTQP</sequence>
<reference evidence="1" key="2">
    <citation type="journal article" date="2012" name="PLoS ONE">
        <title>A Deeply Branching Thermophilic Bacterium with an Ancient Acetyl-CoA Pathway Dominates a Subsurface Ecosystem.</title>
        <authorList>
            <person name="Takami H."/>
            <person name="Noguchi H."/>
            <person name="Takaki Y."/>
            <person name="Uchiyama I."/>
            <person name="Toyoda A."/>
            <person name="Nishi S."/>
            <person name="Chee G.-J."/>
            <person name="Arai W."/>
            <person name="Nunoura T."/>
            <person name="Itoh T."/>
            <person name="Hattori M."/>
            <person name="Takai K."/>
        </authorList>
    </citation>
    <scope>NUCLEOTIDE SEQUENCE</scope>
</reference>
<organism evidence="1">
    <name type="scientific">Acetithermum autotrophicum</name>
    <dbReference type="NCBI Taxonomy" id="1446466"/>
    <lineage>
        <taxon>Bacteria</taxon>
        <taxon>Candidatus Bipolaricaulota</taxon>
        <taxon>Candidatus Acetithermum</taxon>
    </lineage>
</organism>
<dbReference type="PANTHER" id="PTHR31270:SF1">
    <property type="entry name" value="GLUTAMINYL-PEPTIDE CYCLOTRANSFERASE"/>
    <property type="match status" value="1"/>
</dbReference>
<protein>
    <submittedName>
        <fullName evidence="1">Glutamine cyclotransferase</fullName>
    </submittedName>
</protein>
<name>H5SR17_ACEAU</name>
<dbReference type="GO" id="GO:0016603">
    <property type="term" value="F:glutaminyl-peptide cyclotransferase activity"/>
    <property type="evidence" value="ECO:0007669"/>
    <property type="project" value="InterPro"/>
</dbReference>
<dbReference type="Pfam" id="PF05096">
    <property type="entry name" value="Glu_cyclase_2"/>
    <property type="match status" value="1"/>
</dbReference>
<dbReference type="Gene3D" id="2.130.10.10">
    <property type="entry name" value="YVTN repeat-like/Quinoprotein amine dehydrogenase"/>
    <property type="match status" value="1"/>
</dbReference>
<dbReference type="AlphaFoldDB" id="H5SR17"/>
<gene>
    <name evidence="1" type="ORF">HGMM_OP2C084</name>
</gene>